<feature type="transmembrane region" description="Helical" evidence="7">
    <location>
        <begin position="109"/>
        <end position="131"/>
    </location>
</feature>
<dbReference type="AlphaFoldDB" id="A0A168EWW9"/>
<evidence type="ECO:0000259" key="9">
    <source>
        <dbReference type="PROSITE" id="PS50928"/>
    </source>
</evidence>
<evidence type="ECO:0000256" key="5">
    <source>
        <dbReference type="ARBA" id="ARBA00022989"/>
    </source>
</evidence>
<dbReference type="Proteomes" id="UP000076794">
    <property type="component" value="Chromosome"/>
</dbReference>
<comment type="similarity">
    <text evidence="7">Belongs to the binding-protein-dependent transport system permease family.</text>
</comment>
<dbReference type="InterPro" id="IPR035906">
    <property type="entry name" value="MetI-like_sf"/>
</dbReference>
<evidence type="ECO:0000256" key="7">
    <source>
        <dbReference type="RuleBase" id="RU363032"/>
    </source>
</evidence>
<dbReference type="Pfam" id="PF00528">
    <property type="entry name" value="BPD_transp_1"/>
    <property type="match status" value="1"/>
</dbReference>
<dbReference type="InterPro" id="IPR000515">
    <property type="entry name" value="MetI-like"/>
</dbReference>
<dbReference type="GO" id="GO:0022857">
    <property type="term" value="F:transmembrane transporter activity"/>
    <property type="evidence" value="ECO:0007669"/>
    <property type="project" value="InterPro"/>
</dbReference>
<dbReference type="EMBL" id="CP014209">
    <property type="protein sequence ID" value="ANC30581.1"/>
    <property type="molecule type" value="Genomic_DNA"/>
</dbReference>
<dbReference type="PROSITE" id="PS50928">
    <property type="entry name" value="ABC_TM1"/>
    <property type="match status" value="1"/>
</dbReference>
<keyword evidence="6 7" id="KW-0472">Membrane</keyword>
<evidence type="ECO:0000256" key="8">
    <source>
        <dbReference type="SAM" id="MobiDB-lite"/>
    </source>
</evidence>
<protein>
    <submittedName>
        <fullName evidence="10">Putative glutamine ABC transporter permease protein GlnP</fullName>
    </submittedName>
</protein>
<evidence type="ECO:0000256" key="6">
    <source>
        <dbReference type="ARBA" id="ARBA00023136"/>
    </source>
</evidence>
<dbReference type="SUPFAM" id="SSF161098">
    <property type="entry name" value="MetI-like"/>
    <property type="match status" value="1"/>
</dbReference>
<dbReference type="CDD" id="cd06261">
    <property type="entry name" value="TM_PBP2"/>
    <property type="match status" value="1"/>
</dbReference>
<proteinExistence type="inferred from homology"/>
<dbReference type="GO" id="GO:0006865">
    <property type="term" value="P:amino acid transport"/>
    <property type="evidence" value="ECO:0007669"/>
    <property type="project" value="TreeGrafter"/>
</dbReference>
<keyword evidence="5 7" id="KW-1133">Transmembrane helix</keyword>
<dbReference type="PATRIC" id="fig|1300344.3.peg.1015"/>
<dbReference type="KEGG" id="ido:I598_1012"/>
<keyword evidence="4 7" id="KW-0812">Transmembrane</keyword>
<feature type="region of interest" description="Disordered" evidence="8">
    <location>
        <begin position="294"/>
        <end position="320"/>
    </location>
</feature>
<feature type="transmembrane region" description="Helical" evidence="7">
    <location>
        <begin position="20"/>
        <end position="42"/>
    </location>
</feature>
<evidence type="ECO:0000256" key="3">
    <source>
        <dbReference type="ARBA" id="ARBA00022475"/>
    </source>
</evidence>
<organism evidence="10 11">
    <name type="scientific">Isoptericola dokdonensis DS-3</name>
    <dbReference type="NCBI Taxonomy" id="1300344"/>
    <lineage>
        <taxon>Bacteria</taxon>
        <taxon>Bacillati</taxon>
        <taxon>Actinomycetota</taxon>
        <taxon>Actinomycetes</taxon>
        <taxon>Micrococcales</taxon>
        <taxon>Promicromonosporaceae</taxon>
        <taxon>Isoptericola</taxon>
    </lineage>
</organism>
<evidence type="ECO:0000313" key="10">
    <source>
        <dbReference type="EMBL" id="ANC30581.1"/>
    </source>
</evidence>
<feature type="transmembrane region" description="Helical" evidence="7">
    <location>
        <begin position="76"/>
        <end position="97"/>
    </location>
</feature>
<gene>
    <name evidence="10" type="primary">glnP</name>
    <name evidence="10" type="ORF">I598_1012</name>
</gene>
<reference evidence="10 11" key="1">
    <citation type="submission" date="2016-01" db="EMBL/GenBank/DDBJ databases">
        <title>Complete genome sequence of a soil Actinobacterium, Isoptericola dokdonensis DS-3.</title>
        <authorList>
            <person name="Kwon S.-K."/>
            <person name="Kim J.F."/>
        </authorList>
    </citation>
    <scope>NUCLEOTIDE SEQUENCE [LARGE SCALE GENOMIC DNA]</scope>
    <source>
        <strain evidence="10 11">DS-3</strain>
    </source>
</reference>
<dbReference type="InterPro" id="IPR043429">
    <property type="entry name" value="ArtM/GltK/GlnP/TcyL/YhdX-like"/>
</dbReference>
<dbReference type="OrthoDB" id="4543034at2"/>
<sequence>MSAQSVLFDAPGPRARRRILLGNVVGALVVAALVVFVLVRLASVGNDDWGQLDPDLWLAAVDANAWLNYYVPGLLFTLRAAAAAIVGAMVFGLLFGLGRLASSRTVRIVCGSVVEFFRAVPVLLMMVFFWLLLANAGVPASSYWGVVIALVLYNGAVVAELVRSGVHGLPRGQREAALTVGLTRGQSLRSVEVPQALVAMLPALVSQLVVVLKDSALGAIISYSELLQHARRLGSGEGNILQTLTVAAVLFIVINWSLTKLAERLSRTVRRTSGRTGTMAAGLDAGAGGGVTAVAAAPPHGVEEGPDAGPADPDRPGRWG</sequence>
<dbReference type="Gene3D" id="1.10.3720.10">
    <property type="entry name" value="MetI-like"/>
    <property type="match status" value="1"/>
</dbReference>
<feature type="transmembrane region" description="Helical" evidence="7">
    <location>
        <begin position="143"/>
        <end position="162"/>
    </location>
</feature>
<dbReference type="NCBIfam" id="TIGR01726">
    <property type="entry name" value="HEQRo_perm_3TM"/>
    <property type="match status" value="1"/>
</dbReference>
<dbReference type="PANTHER" id="PTHR30614:SF21">
    <property type="entry name" value="AMINO ACID ABC TRANSPORTER PERMEASE"/>
    <property type="match status" value="1"/>
</dbReference>
<dbReference type="RefSeq" id="WP_083972895.1">
    <property type="nucleotide sequence ID" value="NZ_CP014209.1"/>
</dbReference>
<evidence type="ECO:0000256" key="4">
    <source>
        <dbReference type="ARBA" id="ARBA00022692"/>
    </source>
</evidence>
<evidence type="ECO:0000256" key="1">
    <source>
        <dbReference type="ARBA" id="ARBA00004651"/>
    </source>
</evidence>
<evidence type="ECO:0000256" key="2">
    <source>
        <dbReference type="ARBA" id="ARBA00022448"/>
    </source>
</evidence>
<comment type="subcellular location">
    <subcellularLocation>
        <location evidence="1 7">Cell membrane</location>
        <topology evidence="1 7">Multi-pass membrane protein</topology>
    </subcellularLocation>
</comment>
<dbReference type="STRING" id="1300344.I598_1012"/>
<dbReference type="GO" id="GO:0043190">
    <property type="term" value="C:ATP-binding cassette (ABC) transporter complex"/>
    <property type="evidence" value="ECO:0007669"/>
    <property type="project" value="InterPro"/>
</dbReference>
<keyword evidence="2 7" id="KW-0813">Transport</keyword>
<keyword evidence="11" id="KW-1185">Reference proteome</keyword>
<keyword evidence="3" id="KW-1003">Cell membrane</keyword>
<accession>A0A168EWW9</accession>
<evidence type="ECO:0000313" key="11">
    <source>
        <dbReference type="Proteomes" id="UP000076794"/>
    </source>
</evidence>
<dbReference type="PANTHER" id="PTHR30614">
    <property type="entry name" value="MEMBRANE COMPONENT OF AMINO ACID ABC TRANSPORTER"/>
    <property type="match status" value="1"/>
</dbReference>
<feature type="domain" description="ABC transmembrane type-1" evidence="9">
    <location>
        <begin position="74"/>
        <end position="262"/>
    </location>
</feature>
<dbReference type="InterPro" id="IPR010065">
    <property type="entry name" value="AA_ABC_transptr_permease_3TM"/>
</dbReference>
<name>A0A168EWW9_9MICO</name>